<evidence type="ECO:0000313" key="1">
    <source>
        <dbReference type="EMBL" id="SNR68674.1"/>
    </source>
</evidence>
<dbReference type="AlphaFoldDB" id="A0A238YDI5"/>
<organism evidence="1 2">
    <name type="scientific">Lutibacter agarilyticus</name>
    <dbReference type="NCBI Taxonomy" id="1109740"/>
    <lineage>
        <taxon>Bacteria</taxon>
        <taxon>Pseudomonadati</taxon>
        <taxon>Bacteroidota</taxon>
        <taxon>Flavobacteriia</taxon>
        <taxon>Flavobacteriales</taxon>
        <taxon>Flavobacteriaceae</taxon>
        <taxon>Lutibacter</taxon>
    </lineage>
</organism>
<proteinExistence type="predicted"/>
<dbReference type="RefSeq" id="WP_245813550.1">
    <property type="nucleotide sequence ID" value="NZ_FZNT01000008.1"/>
</dbReference>
<reference evidence="1 2" key="1">
    <citation type="submission" date="2017-06" db="EMBL/GenBank/DDBJ databases">
        <authorList>
            <person name="Kim H.J."/>
            <person name="Triplett B.A."/>
        </authorList>
    </citation>
    <scope>NUCLEOTIDE SEQUENCE [LARGE SCALE GENOMIC DNA]</scope>
    <source>
        <strain evidence="1 2">DSM 29150</strain>
    </source>
</reference>
<dbReference type="Proteomes" id="UP000198384">
    <property type="component" value="Unassembled WGS sequence"/>
</dbReference>
<accession>A0A238YDI5</accession>
<keyword evidence="2" id="KW-1185">Reference proteome</keyword>
<dbReference type="EMBL" id="FZNT01000008">
    <property type="protein sequence ID" value="SNR68674.1"/>
    <property type="molecule type" value="Genomic_DNA"/>
</dbReference>
<sequence>MDEKELADLLKYTSPKQLYIVTWNNILKLLFCPFRVAVLKDVGTLKKGQLVWVDEVKITQELKTVYIIKGAAYYYHHFDIIVDNE</sequence>
<name>A0A238YDI5_9FLAO</name>
<evidence type="ECO:0000313" key="2">
    <source>
        <dbReference type="Proteomes" id="UP000198384"/>
    </source>
</evidence>
<gene>
    <name evidence="1" type="ORF">SAMN06265371_108217</name>
</gene>
<protein>
    <submittedName>
        <fullName evidence="1">Uncharacterized protein</fullName>
    </submittedName>
</protein>